<proteinExistence type="predicted"/>
<evidence type="ECO:0000313" key="3">
    <source>
        <dbReference type="Proteomes" id="UP000005384"/>
    </source>
</evidence>
<dbReference type="Proteomes" id="UP000005384">
    <property type="component" value="Unassembled WGS sequence"/>
</dbReference>
<sequence length="233" mass="24197">MNMRRKMTALGLVLVIAATGNMTAFGSSWDNAGFETSTEVADGDAVTSTITGSVKVSNLNVTVPITAAFDIDPMKEITNGLSQISGQSTNYTITNNSTLPIYVSVSGVSIQKVSVADSATTPALVNKKDNLNAKGAVMFAVKDGAAGAPVPSLDTEGDWMMADSISTSAKYELNAKKGKLEQKPLVDNAGDTSNTMTMKVYCATKNGWGSGDSFAVKPLFYITATAPATTPGT</sequence>
<organism evidence="2 3">
    <name type="scientific">Hungatella hathewayi WAL-18680</name>
    <dbReference type="NCBI Taxonomy" id="742737"/>
    <lineage>
        <taxon>Bacteria</taxon>
        <taxon>Bacillati</taxon>
        <taxon>Bacillota</taxon>
        <taxon>Clostridia</taxon>
        <taxon>Lachnospirales</taxon>
        <taxon>Lachnospiraceae</taxon>
        <taxon>Hungatella</taxon>
    </lineage>
</organism>
<feature type="signal peptide" evidence="1">
    <location>
        <begin position="1"/>
        <end position="24"/>
    </location>
</feature>
<evidence type="ECO:0000256" key="1">
    <source>
        <dbReference type="SAM" id="SignalP"/>
    </source>
</evidence>
<name>G5IJ58_9FIRM</name>
<keyword evidence="1" id="KW-0732">Signal</keyword>
<keyword evidence="3" id="KW-1185">Reference proteome</keyword>
<evidence type="ECO:0000313" key="2">
    <source>
        <dbReference type="EMBL" id="EHI58478.1"/>
    </source>
</evidence>
<comment type="caution">
    <text evidence="2">The sequence shown here is derived from an EMBL/GenBank/DDBJ whole genome shotgun (WGS) entry which is preliminary data.</text>
</comment>
<reference evidence="2 3" key="1">
    <citation type="submission" date="2011-08" db="EMBL/GenBank/DDBJ databases">
        <title>The Genome Sequence of Clostridium hathewayi WAL-18680.</title>
        <authorList>
            <consortium name="The Broad Institute Genome Sequencing Platform"/>
            <person name="Earl A."/>
            <person name="Ward D."/>
            <person name="Feldgarden M."/>
            <person name="Gevers D."/>
            <person name="Finegold S.M."/>
            <person name="Summanen P.H."/>
            <person name="Molitoris D.R."/>
            <person name="Song M."/>
            <person name="Daigneault M."/>
            <person name="Allen-Vercoe E."/>
            <person name="Young S.K."/>
            <person name="Zeng Q."/>
            <person name="Gargeya S."/>
            <person name="Fitzgerald M."/>
            <person name="Haas B."/>
            <person name="Abouelleil A."/>
            <person name="Alvarado L."/>
            <person name="Arachchi H.M."/>
            <person name="Berlin A."/>
            <person name="Brown A."/>
            <person name="Chapman S.B."/>
            <person name="Chen Z."/>
            <person name="Dunbar C."/>
            <person name="Freedman E."/>
            <person name="Gearin G."/>
            <person name="Gellesch M."/>
            <person name="Goldberg J."/>
            <person name="Griggs A."/>
            <person name="Gujja S."/>
            <person name="Heiman D."/>
            <person name="Howarth C."/>
            <person name="Larson L."/>
            <person name="Lui A."/>
            <person name="MacDonald P.J.P."/>
            <person name="Montmayeur A."/>
            <person name="Murphy C."/>
            <person name="Neiman D."/>
            <person name="Pearson M."/>
            <person name="Priest M."/>
            <person name="Roberts A."/>
            <person name="Saif S."/>
            <person name="Shea T."/>
            <person name="Shenoy N."/>
            <person name="Sisk P."/>
            <person name="Stolte C."/>
            <person name="Sykes S."/>
            <person name="Wortman J."/>
            <person name="Nusbaum C."/>
            <person name="Birren B."/>
        </authorList>
    </citation>
    <scope>NUCLEOTIDE SEQUENCE [LARGE SCALE GENOMIC DNA]</scope>
    <source>
        <strain evidence="2 3">WAL-18680</strain>
    </source>
</reference>
<dbReference type="RefSeq" id="WP_006781526.1">
    <property type="nucleotide sequence ID" value="NZ_CP040506.1"/>
</dbReference>
<feature type="chain" id="PRO_5039264238" description="Camelysin metallo-endopeptidase" evidence="1">
    <location>
        <begin position="25"/>
        <end position="233"/>
    </location>
</feature>
<dbReference type="HOGENOM" id="CLU_103710_0_0_9"/>
<protein>
    <recommendedName>
        <fullName evidence="4">Camelysin metallo-endopeptidase</fullName>
    </recommendedName>
</protein>
<dbReference type="PATRIC" id="fig|742737.3.peg.3514"/>
<accession>G5IJ58</accession>
<gene>
    <name evidence="2" type="ORF">HMPREF9473_03536</name>
</gene>
<dbReference type="AlphaFoldDB" id="G5IJ58"/>
<dbReference type="EMBL" id="ADLN01000097">
    <property type="protein sequence ID" value="EHI58478.1"/>
    <property type="molecule type" value="Genomic_DNA"/>
</dbReference>
<evidence type="ECO:0008006" key="4">
    <source>
        <dbReference type="Google" id="ProtNLM"/>
    </source>
</evidence>